<name>A0AAN9BN05_9CAEN</name>
<dbReference type="EMBL" id="JBAMIC010000003">
    <property type="protein sequence ID" value="KAK7108998.1"/>
    <property type="molecule type" value="Genomic_DNA"/>
</dbReference>
<dbReference type="InterPro" id="IPR032675">
    <property type="entry name" value="LRR_dom_sf"/>
</dbReference>
<dbReference type="SUPFAM" id="SSF81383">
    <property type="entry name" value="F-box domain"/>
    <property type="match status" value="1"/>
</dbReference>
<organism evidence="2 3">
    <name type="scientific">Littorina saxatilis</name>
    <dbReference type="NCBI Taxonomy" id="31220"/>
    <lineage>
        <taxon>Eukaryota</taxon>
        <taxon>Metazoa</taxon>
        <taxon>Spiralia</taxon>
        <taxon>Lophotrochozoa</taxon>
        <taxon>Mollusca</taxon>
        <taxon>Gastropoda</taxon>
        <taxon>Caenogastropoda</taxon>
        <taxon>Littorinimorpha</taxon>
        <taxon>Littorinoidea</taxon>
        <taxon>Littorinidae</taxon>
        <taxon>Littorina</taxon>
    </lineage>
</organism>
<gene>
    <name evidence="2" type="ORF">V1264_013118</name>
</gene>
<evidence type="ECO:0000313" key="3">
    <source>
        <dbReference type="Proteomes" id="UP001374579"/>
    </source>
</evidence>
<dbReference type="SUPFAM" id="SSF52047">
    <property type="entry name" value="RNI-like"/>
    <property type="match status" value="1"/>
</dbReference>
<dbReference type="InterPro" id="IPR001810">
    <property type="entry name" value="F-box_dom"/>
</dbReference>
<dbReference type="Gene3D" id="3.80.10.10">
    <property type="entry name" value="Ribonuclease Inhibitor"/>
    <property type="match status" value="3"/>
</dbReference>
<dbReference type="GO" id="GO:0019005">
    <property type="term" value="C:SCF ubiquitin ligase complex"/>
    <property type="evidence" value="ECO:0007669"/>
    <property type="project" value="TreeGrafter"/>
</dbReference>
<dbReference type="PROSITE" id="PS50181">
    <property type="entry name" value="FBOX"/>
    <property type="match status" value="1"/>
</dbReference>
<accession>A0AAN9BN05</accession>
<evidence type="ECO:0000313" key="2">
    <source>
        <dbReference type="EMBL" id="KAK7108998.1"/>
    </source>
</evidence>
<dbReference type="AlphaFoldDB" id="A0AAN9BN05"/>
<dbReference type="SMART" id="SM00256">
    <property type="entry name" value="FBOX"/>
    <property type="match status" value="1"/>
</dbReference>
<dbReference type="Proteomes" id="UP001374579">
    <property type="component" value="Unassembled WGS sequence"/>
</dbReference>
<protein>
    <recommendedName>
        <fullName evidence="1">F-box domain-containing protein</fullName>
    </recommendedName>
</protein>
<feature type="domain" description="F-box" evidence="1">
    <location>
        <begin position="9"/>
        <end position="55"/>
    </location>
</feature>
<dbReference type="GO" id="GO:0031146">
    <property type="term" value="P:SCF-dependent proteasomal ubiquitin-dependent protein catabolic process"/>
    <property type="evidence" value="ECO:0007669"/>
    <property type="project" value="InterPro"/>
</dbReference>
<dbReference type="Pfam" id="PF12937">
    <property type="entry name" value="F-box-like"/>
    <property type="match status" value="1"/>
</dbReference>
<dbReference type="PANTHER" id="PTHR13318">
    <property type="entry name" value="PARTNER OF PAIRED, ISOFORM B-RELATED"/>
    <property type="match status" value="1"/>
</dbReference>
<reference evidence="2 3" key="1">
    <citation type="submission" date="2024-02" db="EMBL/GenBank/DDBJ databases">
        <title>Chromosome-scale genome assembly of the rough periwinkle Littorina saxatilis.</title>
        <authorList>
            <person name="De Jode A."/>
            <person name="Faria R."/>
            <person name="Formenti G."/>
            <person name="Sims Y."/>
            <person name="Smith T.P."/>
            <person name="Tracey A."/>
            <person name="Wood J.M.D."/>
            <person name="Zagrodzka Z.B."/>
            <person name="Johannesson K."/>
            <person name="Butlin R.K."/>
            <person name="Leder E.H."/>
        </authorList>
    </citation>
    <scope>NUCLEOTIDE SEQUENCE [LARGE SCALE GENOMIC DNA]</scope>
    <source>
        <strain evidence="2">Snail1</strain>
        <tissue evidence="2">Muscle</tissue>
    </source>
</reference>
<keyword evidence="3" id="KW-1185">Reference proteome</keyword>
<comment type="caution">
    <text evidence="2">The sequence shown here is derived from an EMBL/GenBank/DDBJ whole genome shotgun (WGS) entry which is preliminary data.</text>
</comment>
<dbReference type="InterPro" id="IPR045627">
    <property type="entry name" value="FBXL18_LRR"/>
</dbReference>
<proteinExistence type="predicted"/>
<dbReference type="InterPro" id="IPR036047">
    <property type="entry name" value="F-box-like_dom_sf"/>
</dbReference>
<dbReference type="Pfam" id="PF19729">
    <property type="entry name" value="LRR_FBXL18"/>
    <property type="match status" value="2"/>
</dbReference>
<sequence length="718" mass="81059">MSSTSAEVYNPFDKLPDDILLKIFHDLTDFDLSAIRKVNKRFESVAKDRELVKNVSFTGCYQASTSLTVNYLQPIKSRIESLNLNYCYWLSSQCCDTIARCANLVSLHLLHISMSAKRLVALLASLKKLERVSVTVKNVREFQTLLDKNPEAQETMRGVKVLTIQVKNQPVHAQMMTMHFLAVTSFFEYCHSLEEFHVQGLFCTKGIPPYVVNPQIKKLQNLKNIHTMSVSDAIDPFARMFFFGALLEVCRLPELQFRTLLQPLVVHEHLQRKGDFVACMKRIEHLENLDISQTNATIPNEVYQLERAVHLQYLNVADNSLIDSQSLHTLADNCHHLISINLRDCHHLHFKRPEVDETGHEAVDMSGLQSLVVNCTALRHINLSGVHIHSKDFTNTGYTSLCHLLALNTEWRSISISPCCLSSKSTDSDHTIKKGKRTKITHVGGSIAKRARLGLQAPDLNMSGEQELSTELGKLVSACPHVEQLELIGAGFRPAFSKRYISEEMKHFRPCSDATSVDEEDILCVRHWKKLRYLQLSAVPGINSGGCLVAIARGCLRLERLLVAHLGLSPMSSYQDKLLLALPLAHNLKDLRIEQIHIQVKDSFWSALSRMNCLERVCVLSKSAAFTQISVEQFVQKMPSLVVLQLYMSNTLKDCNQLQTSLVRAHIEQRPALSVCVFPLLNRMHHPLLSIPEFHIESLTILSSTVAMKPPSWGDAYS</sequence>
<evidence type="ECO:0000259" key="1">
    <source>
        <dbReference type="PROSITE" id="PS50181"/>
    </source>
</evidence>